<protein>
    <recommendedName>
        <fullName evidence="2">FHA domain-containing protein</fullName>
    </recommendedName>
</protein>
<feature type="transmembrane region" description="Helical" evidence="1">
    <location>
        <begin position="259"/>
        <end position="279"/>
    </location>
</feature>
<keyword evidence="1" id="KW-0472">Membrane</keyword>
<gene>
    <name evidence="3" type="ordered locus">MYSTI_05408</name>
</gene>
<dbReference type="SMART" id="SM00240">
    <property type="entry name" value="FHA"/>
    <property type="match status" value="1"/>
</dbReference>
<name>L7UGI6_MYXSD</name>
<dbReference type="Proteomes" id="UP000011131">
    <property type="component" value="Chromosome"/>
</dbReference>
<feature type="transmembrane region" description="Helical" evidence="1">
    <location>
        <begin position="46"/>
        <end position="69"/>
    </location>
</feature>
<feature type="transmembrane region" description="Helical" evidence="1">
    <location>
        <begin position="210"/>
        <end position="230"/>
    </location>
</feature>
<keyword evidence="1" id="KW-1133">Transmembrane helix</keyword>
<dbReference type="Pfam" id="PF16697">
    <property type="entry name" value="Yop-YscD_cpl"/>
    <property type="match status" value="1"/>
</dbReference>
<dbReference type="Gene3D" id="2.60.200.20">
    <property type="match status" value="1"/>
</dbReference>
<sequence length="447" mass="46852">MAGVADKIVIEREELASPEVDEALSRQLSFGMAPSPERVEDSRSGFFYRSYIVLPLAGLLGALAGWAVLEPFYTDGLEFSAPVERVDSNYKTREGGPITLVRVGGQTVWVVPDATRVEKDGEAVALSDIAVGDIARVKGTPSGEGVERSVSAFEVVLSPPDPEVPAVVDLKAVERGANLFGFTLFAIIAAFVGLFIGAADGLMSRAFHRAALCGLVGMGMGAVLGLMLTLPGELAYGLGRMLVAGLGDEGVTGMNTAQLLVQMSVRGVAWALIGAAMGLGQGVALRSSKMLVNGLIGGMAGALIGGLLFDPINLLFDSDGEAWLSRGVGFGVIGVVTGLMIGLVELAAREAWIKMLTGPLAGKEFVLFKSPTTVGSSPKSDVYLFKDSDVEPSHALIHALGEGYELEDKKSASGTYVNGRRVSRVRLASGDQVRVGKTVFMLQMKEG</sequence>
<dbReference type="AlphaFoldDB" id="L7UGI6"/>
<accession>L7UGI6</accession>
<organism evidence="3 4">
    <name type="scientific">Myxococcus stipitatus (strain DSM 14675 / JCM 12634 / Mx s8)</name>
    <dbReference type="NCBI Taxonomy" id="1278073"/>
    <lineage>
        <taxon>Bacteria</taxon>
        <taxon>Pseudomonadati</taxon>
        <taxon>Myxococcota</taxon>
        <taxon>Myxococcia</taxon>
        <taxon>Myxococcales</taxon>
        <taxon>Cystobacterineae</taxon>
        <taxon>Myxococcaceae</taxon>
        <taxon>Myxococcus</taxon>
    </lineage>
</organism>
<keyword evidence="1" id="KW-0812">Transmembrane</keyword>
<dbReference type="PATRIC" id="fig|1278073.3.peg.5480"/>
<proteinExistence type="predicted"/>
<feature type="transmembrane region" description="Helical" evidence="1">
    <location>
        <begin position="291"/>
        <end position="309"/>
    </location>
</feature>
<reference evidence="3 4" key="1">
    <citation type="journal article" date="2013" name="Genome Announc.">
        <title>Complete genome sequence of Myxococcus stipitatus strain DSM 14675, a fruiting myxobacterium.</title>
        <authorList>
            <person name="Huntley S."/>
            <person name="Kneip S."/>
            <person name="Treuner-Lange A."/>
            <person name="Sogaard-Andersen L."/>
        </authorList>
    </citation>
    <scope>NUCLEOTIDE SEQUENCE [LARGE SCALE GENOMIC DNA]</scope>
    <source>
        <strain evidence="4">DSM 14675 / JCM 12634 / Mx s8</strain>
    </source>
</reference>
<dbReference type="STRING" id="1278073.MYSTI_05408"/>
<dbReference type="InterPro" id="IPR000253">
    <property type="entry name" value="FHA_dom"/>
</dbReference>
<evidence type="ECO:0000256" key="1">
    <source>
        <dbReference type="SAM" id="Phobius"/>
    </source>
</evidence>
<dbReference type="KEGG" id="msd:MYSTI_05408"/>
<feature type="transmembrane region" description="Helical" evidence="1">
    <location>
        <begin position="179"/>
        <end position="198"/>
    </location>
</feature>
<dbReference type="InterPro" id="IPR008984">
    <property type="entry name" value="SMAD_FHA_dom_sf"/>
</dbReference>
<dbReference type="eggNOG" id="COG1716">
    <property type="taxonomic scope" value="Bacteria"/>
</dbReference>
<dbReference type="CDD" id="cd00060">
    <property type="entry name" value="FHA"/>
    <property type="match status" value="1"/>
</dbReference>
<feature type="domain" description="FHA" evidence="2">
    <location>
        <begin position="372"/>
        <end position="422"/>
    </location>
</feature>
<evidence type="ECO:0000313" key="3">
    <source>
        <dbReference type="EMBL" id="AGC46687.1"/>
    </source>
</evidence>
<evidence type="ECO:0000259" key="2">
    <source>
        <dbReference type="PROSITE" id="PS50006"/>
    </source>
</evidence>
<keyword evidence="4" id="KW-1185">Reference proteome</keyword>
<feature type="transmembrane region" description="Helical" evidence="1">
    <location>
        <begin position="329"/>
        <end position="348"/>
    </location>
</feature>
<evidence type="ECO:0000313" key="4">
    <source>
        <dbReference type="Proteomes" id="UP000011131"/>
    </source>
</evidence>
<dbReference type="OrthoDB" id="9815482at2"/>
<dbReference type="EMBL" id="CP004025">
    <property type="protein sequence ID" value="AGC46687.1"/>
    <property type="molecule type" value="Genomic_DNA"/>
</dbReference>
<dbReference type="RefSeq" id="WP_015350943.1">
    <property type="nucleotide sequence ID" value="NC_020126.1"/>
</dbReference>
<dbReference type="HOGENOM" id="CLU_612280_0_0_7"/>
<dbReference type="SUPFAM" id="SSF49879">
    <property type="entry name" value="SMAD/FHA domain"/>
    <property type="match status" value="1"/>
</dbReference>
<dbReference type="PROSITE" id="PS50006">
    <property type="entry name" value="FHA_DOMAIN"/>
    <property type="match status" value="1"/>
</dbReference>
<dbReference type="InterPro" id="IPR032030">
    <property type="entry name" value="YscD_cytoplasmic_dom"/>
</dbReference>